<sequence>MSSINRHTQPILHSILHALDDSGGAEGQYDVALQLDWNPQSISSELEQYAHDKWHPSTPRGALNFADACRAINKLAMANLETYAFVTRRFDAELLAWTADLVKELVGGQSVLKHGLRGGNDRRVFADIRDGSTFVYASSSDKAVIAQVGEILAWIGAVFSGVEYAPFLKCTERRGYWTHLHISFAAGLPAERDGKNDGQMGVEQQEVEDEGSG</sequence>
<keyword evidence="3" id="KW-1185">Reference proteome</keyword>
<accession>A0ABR1Y9G9</accession>
<protein>
    <submittedName>
        <fullName evidence="2">Uncharacterized protein</fullName>
    </submittedName>
</protein>
<comment type="caution">
    <text evidence="2">The sequence shown here is derived from an EMBL/GenBank/DDBJ whole genome shotgun (WGS) entry which is preliminary data.</text>
</comment>
<name>A0ABR1Y9G9_9PEZI</name>
<reference evidence="2 3" key="1">
    <citation type="submission" date="2024-04" db="EMBL/GenBank/DDBJ databases">
        <title>Phyllosticta paracitricarpa is synonymous to the EU quarantine fungus P. citricarpa based on phylogenomic analyses.</title>
        <authorList>
            <consortium name="Lawrence Berkeley National Laboratory"/>
            <person name="Van Ingen-Buijs V.A."/>
            <person name="Van Westerhoven A.C."/>
            <person name="Haridas S."/>
            <person name="Skiadas P."/>
            <person name="Martin F."/>
            <person name="Groenewald J.Z."/>
            <person name="Crous P.W."/>
            <person name="Seidl M.F."/>
        </authorList>
    </citation>
    <scope>NUCLEOTIDE SEQUENCE [LARGE SCALE GENOMIC DNA]</scope>
    <source>
        <strain evidence="2 3">CBS 123374</strain>
    </source>
</reference>
<evidence type="ECO:0000256" key="1">
    <source>
        <dbReference type="SAM" id="MobiDB-lite"/>
    </source>
</evidence>
<organism evidence="2 3">
    <name type="scientific">Phyllosticta capitalensis</name>
    <dbReference type="NCBI Taxonomy" id="121624"/>
    <lineage>
        <taxon>Eukaryota</taxon>
        <taxon>Fungi</taxon>
        <taxon>Dikarya</taxon>
        <taxon>Ascomycota</taxon>
        <taxon>Pezizomycotina</taxon>
        <taxon>Dothideomycetes</taxon>
        <taxon>Dothideomycetes incertae sedis</taxon>
        <taxon>Botryosphaeriales</taxon>
        <taxon>Phyllostictaceae</taxon>
        <taxon>Phyllosticta</taxon>
    </lineage>
</organism>
<feature type="region of interest" description="Disordered" evidence="1">
    <location>
        <begin position="192"/>
        <end position="213"/>
    </location>
</feature>
<proteinExistence type="predicted"/>
<dbReference type="Proteomes" id="UP001492380">
    <property type="component" value="Unassembled WGS sequence"/>
</dbReference>
<gene>
    <name evidence="2" type="ORF">HDK90DRAFT_515683</name>
</gene>
<dbReference type="EMBL" id="JBBWRZ010000015">
    <property type="protein sequence ID" value="KAK8222624.1"/>
    <property type="molecule type" value="Genomic_DNA"/>
</dbReference>
<evidence type="ECO:0000313" key="2">
    <source>
        <dbReference type="EMBL" id="KAK8222624.1"/>
    </source>
</evidence>
<evidence type="ECO:0000313" key="3">
    <source>
        <dbReference type="Proteomes" id="UP001492380"/>
    </source>
</evidence>